<evidence type="ECO:0000313" key="2">
    <source>
        <dbReference type="Proteomes" id="UP001174694"/>
    </source>
</evidence>
<dbReference type="Pfam" id="PF05721">
    <property type="entry name" value="PhyH"/>
    <property type="match status" value="1"/>
</dbReference>
<gene>
    <name evidence="1" type="ORF">NKR23_g1181</name>
</gene>
<accession>A0AA38S4N8</accession>
<reference evidence="1" key="1">
    <citation type="submission" date="2022-07" db="EMBL/GenBank/DDBJ databases">
        <title>Fungi with potential for degradation of polypropylene.</title>
        <authorList>
            <person name="Gostincar C."/>
        </authorList>
    </citation>
    <scope>NUCLEOTIDE SEQUENCE</scope>
    <source>
        <strain evidence="1">EXF-13308</strain>
    </source>
</reference>
<dbReference type="Proteomes" id="UP001174694">
    <property type="component" value="Unassembled WGS sequence"/>
</dbReference>
<dbReference type="PANTHER" id="PTHR37563:SF2">
    <property type="entry name" value="PHYTANOYL-COA DIOXYGENASE FAMILY PROTEIN (AFU_ORTHOLOGUE AFUA_2G03330)"/>
    <property type="match status" value="1"/>
</dbReference>
<protein>
    <submittedName>
        <fullName evidence="1">Phytanoyl-dioxygenase family protein</fullName>
    </submittedName>
</protein>
<sequence>MGSLAADFDDTASKDDVVVVTISDEERRRGAYSPLSLAKVLGAMHQDGLVVLRGVIDVEHIDALNAKMCEDADKKIADPSQQYNHNVKSNFLQRPPVADSAYLHEDVYFNPYLLQVANAYLGHKPIWNWLTANTAIANTAGLRQPAHKDCSFVHPQYPYYFIANVPLCDFTVENGATEFWLGSSQRASWKDQVIAADESMIGLYGRLHEPLPHITEEAKEARMRVRPPIQPRALKGDIMIRDLRTWHAGMPNSSDKHRIMLGLGYQSPAHPNYTMRVHLPASQKEFFLSHAQDKVEVRANFYEDKEFEVLKADTYFDLRPTYLD</sequence>
<proteinExistence type="predicted"/>
<dbReference type="SUPFAM" id="SSF51197">
    <property type="entry name" value="Clavaminate synthase-like"/>
    <property type="match status" value="1"/>
</dbReference>
<name>A0AA38S4N8_9PEZI</name>
<evidence type="ECO:0000313" key="1">
    <source>
        <dbReference type="EMBL" id="KAJ9156200.1"/>
    </source>
</evidence>
<organism evidence="1 2">
    <name type="scientific">Pleurostoma richardsiae</name>
    <dbReference type="NCBI Taxonomy" id="41990"/>
    <lineage>
        <taxon>Eukaryota</taxon>
        <taxon>Fungi</taxon>
        <taxon>Dikarya</taxon>
        <taxon>Ascomycota</taxon>
        <taxon>Pezizomycotina</taxon>
        <taxon>Sordariomycetes</taxon>
        <taxon>Sordariomycetidae</taxon>
        <taxon>Calosphaeriales</taxon>
        <taxon>Pleurostomataceae</taxon>
        <taxon>Pleurostoma</taxon>
    </lineage>
</organism>
<dbReference type="AlphaFoldDB" id="A0AA38S4N8"/>
<dbReference type="PANTHER" id="PTHR37563">
    <property type="entry name" value="PHYTANOYL-COA DIOXYGENASE FAMILY PROTEIN (AFU_ORTHOLOGUE AFUA_2G03330)"/>
    <property type="match status" value="1"/>
</dbReference>
<comment type="caution">
    <text evidence="1">The sequence shown here is derived from an EMBL/GenBank/DDBJ whole genome shotgun (WGS) entry which is preliminary data.</text>
</comment>
<dbReference type="InterPro" id="IPR051961">
    <property type="entry name" value="Fungal_Metabolite_Diox"/>
</dbReference>
<dbReference type="EMBL" id="JANBVO010000002">
    <property type="protein sequence ID" value="KAJ9156200.1"/>
    <property type="molecule type" value="Genomic_DNA"/>
</dbReference>
<dbReference type="Gene3D" id="2.60.120.620">
    <property type="entry name" value="q2cbj1_9rhob like domain"/>
    <property type="match status" value="1"/>
</dbReference>
<dbReference type="InterPro" id="IPR008775">
    <property type="entry name" value="Phytyl_CoA_dOase-like"/>
</dbReference>
<keyword evidence="2" id="KW-1185">Reference proteome</keyword>